<evidence type="ECO:0000256" key="1">
    <source>
        <dbReference type="SAM" id="Phobius"/>
    </source>
</evidence>
<keyword evidence="3" id="KW-1185">Reference proteome</keyword>
<feature type="transmembrane region" description="Helical" evidence="1">
    <location>
        <begin position="209"/>
        <end position="231"/>
    </location>
</feature>
<reference evidence="2 3" key="1">
    <citation type="submission" date="2023-05" db="EMBL/GenBank/DDBJ databases">
        <title>Gordonibacter KGMB12511T sp. nov., isolated from faeces of healthy Korean.</title>
        <authorList>
            <person name="Kim H.S."/>
            <person name="Kim J.-S."/>
            <person name="Suh M.K."/>
            <person name="Eom M.K."/>
            <person name="Do H.E."/>
            <person name="Lee J.-S."/>
        </authorList>
    </citation>
    <scope>NUCLEOTIDE SEQUENCE [LARGE SCALE GENOMIC DNA]</scope>
    <source>
        <strain evidence="2 3">KGMB12511</strain>
    </source>
</reference>
<feature type="transmembrane region" description="Helical" evidence="1">
    <location>
        <begin position="262"/>
        <end position="283"/>
    </location>
</feature>
<comment type="caution">
    <text evidence="2">The sequence shown here is derived from an EMBL/GenBank/DDBJ whole genome shotgun (WGS) entry which is preliminary data.</text>
</comment>
<name>A0ABT7DNT7_9ACTN</name>
<keyword evidence="1" id="KW-0812">Transmembrane</keyword>
<keyword evidence="1" id="KW-1133">Transmembrane helix</keyword>
<sequence length="288" mass="29489">MVNILRMDVYRLVHGKSLWIMLAIIVAMAVASAGAMAYIASPEFMQTLQSSGGGVVHIGFTNGSGPDASDYADAAEVTAMMEGSMTPQALVGSLFLNGGGLSCLFVIFIAIFLAAEFESGFSKNVFTAQPNRLAFLAVRTVEIIALAAVFTLVTTGVTVATAAAAGFNLLPTTLPDVLLWGALVTLAIAGFGMLTALVVWLTRKMSASLVVGIILAAGIGTMLLQGVALLVPSVSFLTDFTLTTCLASLSKGFDVAGGLGPVHILLVAAAFIVGSAALGGLALQKKDV</sequence>
<evidence type="ECO:0000313" key="2">
    <source>
        <dbReference type="EMBL" id="MDJ1651204.1"/>
    </source>
</evidence>
<dbReference type="Proteomes" id="UP001232750">
    <property type="component" value="Unassembled WGS sequence"/>
</dbReference>
<keyword evidence="1" id="KW-0472">Membrane</keyword>
<dbReference type="EMBL" id="JASJEU010000020">
    <property type="protein sequence ID" value="MDJ1651204.1"/>
    <property type="molecule type" value="Genomic_DNA"/>
</dbReference>
<feature type="transmembrane region" description="Helical" evidence="1">
    <location>
        <begin position="90"/>
        <end position="115"/>
    </location>
</feature>
<organism evidence="2 3">
    <name type="scientific">Gordonibacter faecis</name>
    <dbReference type="NCBI Taxonomy" id="3047475"/>
    <lineage>
        <taxon>Bacteria</taxon>
        <taxon>Bacillati</taxon>
        <taxon>Actinomycetota</taxon>
        <taxon>Coriobacteriia</taxon>
        <taxon>Eggerthellales</taxon>
        <taxon>Eggerthellaceae</taxon>
        <taxon>Gordonibacter</taxon>
    </lineage>
</organism>
<dbReference type="RefSeq" id="WP_283832550.1">
    <property type="nucleotide sequence ID" value="NZ_JASJEU010000020.1"/>
</dbReference>
<feature type="transmembrane region" description="Helical" evidence="1">
    <location>
        <begin position="177"/>
        <end position="202"/>
    </location>
</feature>
<accession>A0ABT7DNT7</accession>
<feature type="transmembrane region" description="Helical" evidence="1">
    <location>
        <begin position="20"/>
        <end position="40"/>
    </location>
</feature>
<proteinExistence type="predicted"/>
<gene>
    <name evidence="2" type="ORF">QNJ86_10365</name>
</gene>
<feature type="transmembrane region" description="Helical" evidence="1">
    <location>
        <begin position="136"/>
        <end position="165"/>
    </location>
</feature>
<protein>
    <submittedName>
        <fullName evidence="2">ABC transporter permease</fullName>
    </submittedName>
</protein>
<evidence type="ECO:0000313" key="3">
    <source>
        <dbReference type="Proteomes" id="UP001232750"/>
    </source>
</evidence>